<accession>B9SXM5</accession>
<sequence>MAVIEKLDNLCTELSEALVKAAIEALQIQQKQEEDPMEGLNESYKKFDLGKDFIDLNKSNEENFENLKALLDSPLYRDNLKGIDDKTRRFLSLGLIQEMKAKMYPLLQDQVFKHHQEGQWTMKSFLDWIKECDASIDCFQWLIELKDRAIKDGINISHLVLNFMFPILGDDRYVAKVEVFVTCLKWVCEGQNSIVIRRIIDLLDAAGLEIKKMRESFKKAHKNSIEEYSMPWIEDFEEEYTDKYILILLDQILLLESFWMHQGLPSSKIRLKYSLSLMEIDLGDCEETLERVKFEIDDWTELPAFGLEDTDMKMKDIDEYKAMVLKVEELWSPIEELEKETGQKRD</sequence>
<evidence type="ECO:0000313" key="2">
    <source>
        <dbReference type="Proteomes" id="UP000008311"/>
    </source>
</evidence>
<protein>
    <submittedName>
        <fullName evidence="1">Uncharacterized protein</fullName>
    </submittedName>
</protein>
<dbReference type="InParanoid" id="B9SXM5"/>
<dbReference type="EMBL" id="EQ974228">
    <property type="protein sequence ID" value="EEF31650.1"/>
    <property type="molecule type" value="Genomic_DNA"/>
</dbReference>
<name>B9SXM5_RICCO</name>
<gene>
    <name evidence="1" type="ORF">RCOM_0017850</name>
</gene>
<dbReference type="Proteomes" id="UP000008311">
    <property type="component" value="Unassembled WGS sequence"/>
</dbReference>
<evidence type="ECO:0000313" key="1">
    <source>
        <dbReference type="EMBL" id="EEF31650.1"/>
    </source>
</evidence>
<organism evidence="1 2">
    <name type="scientific">Ricinus communis</name>
    <name type="common">Castor bean</name>
    <dbReference type="NCBI Taxonomy" id="3988"/>
    <lineage>
        <taxon>Eukaryota</taxon>
        <taxon>Viridiplantae</taxon>
        <taxon>Streptophyta</taxon>
        <taxon>Embryophyta</taxon>
        <taxon>Tracheophyta</taxon>
        <taxon>Spermatophyta</taxon>
        <taxon>Magnoliopsida</taxon>
        <taxon>eudicotyledons</taxon>
        <taxon>Gunneridae</taxon>
        <taxon>Pentapetalae</taxon>
        <taxon>rosids</taxon>
        <taxon>fabids</taxon>
        <taxon>Malpighiales</taxon>
        <taxon>Euphorbiaceae</taxon>
        <taxon>Acalyphoideae</taxon>
        <taxon>Acalypheae</taxon>
        <taxon>Ricinus</taxon>
    </lineage>
</organism>
<dbReference type="AlphaFoldDB" id="B9SXM5"/>
<keyword evidence="2" id="KW-1185">Reference proteome</keyword>
<reference evidence="2" key="1">
    <citation type="journal article" date="2010" name="Nat. Biotechnol.">
        <title>Draft genome sequence of the oilseed species Ricinus communis.</title>
        <authorList>
            <person name="Chan A.P."/>
            <person name="Crabtree J."/>
            <person name="Zhao Q."/>
            <person name="Lorenzi H."/>
            <person name="Orvis J."/>
            <person name="Puiu D."/>
            <person name="Melake-Berhan A."/>
            <person name="Jones K.M."/>
            <person name="Redman J."/>
            <person name="Chen G."/>
            <person name="Cahoon E.B."/>
            <person name="Gedil M."/>
            <person name="Stanke M."/>
            <person name="Haas B.J."/>
            <person name="Wortman J.R."/>
            <person name="Fraser-Liggett C.M."/>
            <person name="Ravel J."/>
            <person name="Rabinowicz P.D."/>
        </authorList>
    </citation>
    <scope>NUCLEOTIDE SEQUENCE [LARGE SCALE GENOMIC DNA]</scope>
    <source>
        <strain evidence="2">cv. Hale</strain>
    </source>
</reference>
<proteinExistence type="predicted"/>